<dbReference type="AlphaFoldDB" id="A0A5B8VN79"/>
<sequence>MARHLTEKQEQIARLIRNHYKIREPDEMVEILFDMVSHQEMRLFIYRFISTAYSKDLWTDSLASSVMHMTGLLKTFINTANFYKQYKDIGFNKVPCIPDAMSNFDFEPSTFFMTQNIPQMLTLHELTAPMHVFKSLFNYATAEQWTELIDELEKYALSYNDYRDSGNYHSSLTLFSLLSKMIDALQVIKLSMDRL</sequence>
<protein>
    <submittedName>
        <fullName evidence="1">Uncharacterized protein</fullName>
    </submittedName>
</protein>
<proteinExistence type="predicted"/>
<dbReference type="RefSeq" id="WP_146784634.1">
    <property type="nucleotide sequence ID" value="NZ_CP042434.1"/>
</dbReference>
<dbReference type="KEGG" id="agi:FSB73_16455"/>
<accession>A0A5B8VN79</accession>
<dbReference type="Proteomes" id="UP000321291">
    <property type="component" value="Chromosome"/>
</dbReference>
<reference evidence="1 2" key="1">
    <citation type="journal article" date="2017" name="Int. J. Syst. Evol. Microbiol.">
        <title>Arachidicoccus ginsenosidivorans sp. nov., with ginsenoside-converting activity isolated from ginseng cultivating soil.</title>
        <authorList>
            <person name="Siddiqi M.Z."/>
            <person name="Aslam Z."/>
            <person name="Im W.T."/>
        </authorList>
    </citation>
    <scope>NUCLEOTIDE SEQUENCE [LARGE SCALE GENOMIC DNA]</scope>
    <source>
        <strain evidence="1 2">Gsoil 809</strain>
    </source>
</reference>
<gene>
    <name evidence="1" type="ORF">FSB73_16455</name>
</gene>
<dbReference type="EMBL" id="CP042434">
    <property type="protein sequence ID" value="QEC73034.1"/>
    <property type="molecule type" value="Genomic_DNA"/>
</dbReference>
<organism evidence="1 2">
    <name type="scientific">Arachidicoccus ginsenosidivorans</name>
    <dbReference type="NCBI Taxonomy" id="496057"/>
    <lineage>
        <taxon>Bacteria</taxon>
        <taxon>Pseudomonadati</taxon>
        <taxon>Bacteroidota</taxon>
        <taxon>Chitinophagia</taxon>
        <taxon>Chitinophagales</taxon>
        <taxon>Chitinophagaceae</taxon>
        <taxon>Arachidicoccus</taxon>
    </lineage>
</organism>
<name>A0A5B8VN79_9BACT</name>
<keyword evidence="2" id="KW-1185">Reference proteome</keyword>
<evidence type="ECO:0000313" key="1">
    <source>
        <dbReference type="EMBL" id="QEC73034.1"/>
    </source>
</evidence>
<evidence type="ECO:0000313" key="2">
    <source>
        <dbReference type="Proteomes" id="UP000321291"/>
    </source>
</evidence>